<comment type="subunit">
    <text evidence="11">Component of the oligosaccharyltransferase (OST) complex. OST exists in two different complex forms which contain common core subunits RPN1, RPN2, OST48, OST4, DAD1 and TMEM258, either STT3A or STT3B as catalytic subunits, and form-specific accessory subunits. STT3A complex assembly occurs through the formation of 3 subcomplexes. Subcomplex 1 contains RPN1 and TMEM258, subcomplex 2 contains the STT3A-specific subunits STT3A, DC2/OSTC, and KCP2 as well as the core subunit OST4, and subcomplex 3 contains RPN2, DAD1, and OST48. The STT3A complex can form stable complexes with the Sec61 complex or with both the Sec61 and TRAP complexes. Interacts with DDI2. Interacts with TMEM35A/NACHO.</text>
</comment>
<dbReference type="Pfam" id="PF23860">
    <property type="entry name" value="Ribophorin_II_3rd"/>
    <property type="match status" value="1"/>
</dbReference>
<evidence type="ECO:0000256" key="10">
    <source>
        <dbReference type="ARBA" id="ARBA00023136"/>
    </source>
</evidence>
<feature type="domain" description="Ribophorin II third" evidence="14">
    <location>
        <begin position="391"/>
        <end position="516"/>
    </location>
</feature>
<keyword evidence="6 12" id="KW-0812">Transmembrane</keyword>
<evidence type="ECO:0000256" key="8">
    <source>
        <dbReference type="ARBA" id="ARBA00022824"/>
    </source>
</evidence>
<feature type="transmembrane region" description="Helical" evidence="12">
    <location>
        <begin position="552"/>
        <end position="575"/>
    </location>
</feature>
<evidence type="ECO:0000259" key="16">
    <source>
        <dbReference type="Pfam" id="PF25147"/>
    </source>
</evidence>
<dbReference type="AlphaFoldDB" id="A0AA35TWT5"/>
<dbReference type="InterPro" id="IPR055375">
    <property type="entry name" value="Ribophorin_II_2nd"/>
</dbReference>
<evidence type="ECO:0000256" key="7">
    <source>
        <dbReference type="ARBA" id="ARBA00022729"/>
    </source>
</evidence>
<evidence type="ECO:0000256" key="9">
    <source>
        <dbReference type="ARBA" id="ARBA00022989"/>
    </source>
</evidence>
<dbReference type="GO" id="GO:0008250">
    <property type="term" value="C:oligosaccharyltransferase complex"/>
    <property type="evidence" value="ECO:0007669"/>
    <property type="project" value="UniProtKB-UniRule"/>
</dbReference>
<sequence length="645" mass="70273">MQHICSSFLLTSAALLLCLSTVDAEALSDVFSPHDITRIRDLLLSTEPYGELSTPYHVLRGLQALGTSSSENKDGFKRNACAYALSHIDTSSDLQSLFYISSIAAELGSSCLPDVIKKKSHIQSVVSDALETEQTMEKLYYSTSISTNLGLDVNSESVLASILTALDDDETIQNTALAFLTASQLPDFDLTAIYELVEDVVAQADETPTTLYYDSLETTSNVITGIFAMATKTGEAPAITSEQATKFGNYLLTNTYTVDVARLAYVLAAATALDRNQYVVPCSLLLTSSGYVSRANPDIQVRLATILGSPPPTEFTVTVMTVTHQEGDETLPKKKLKSKNGLYSYNLFQDVSSPGVYTLTFSTESVGGSPVVKLTETPLQVTVSFEVTIGSAELSLSDREHGTTAKKISLEYPNSSKETLEADQHSKVVMKFTLIDKETKKSALVHQAFVRLTRGQHEIFFVATANKKTLQYTFELDMVTAAEDFGSLSGSYAMSLIVGDFALENPFSWDIGSVSLLFAGSTTDTGDEDYTYRAKPEIQHMFRLEEKLPPKVISSTFTVLVLSPLALLLVLWVGIGFNVSGLGTGGLWAVMFHISLGGIFVVYYLFWLKLNMFDTMKLLALLSVPTFLAGNRMLKRIASSNQSAS</sequence>
<keyword evidence="18" id="KW-1185">Reference proteome</keyword>
<keyword evidence="9 12" id="KW-1133">Transmembrane helix</keyword>
<feature type="domain" description="Ribophorin II second" evidence="15">
    <location>
        <begin position="285"/>
        <end position="383"/>
    </location>
</feature>
<dbReference type="Proteomes" id="UP001174909">
    <property type="component" value="Unassembled WGS sequence"/>
</dbReference>
<evidence type="ECO:0000259" key="13">
    <source>
        <dbReference type="Pfam" id="PF05817"/>
    </source>
</evidence>
<comment type="caution">
    <text evidence="17">The sequence shown here is derived from an EMBL/GenBank/DDBJ whole genome shotgun (WGS) entry which is preliminary data.</text>
</comment>
<dbReference type="InterPro" id="IPR055374">
    <property type="entry name" value="Ribophorin_II_3rd"/>
</dbReference>
<evidence type="ECO:0000256" key="2">
    <source>
        <dbReference type="ARBA" id="ARBA00004477"/>
    </source>
</evidence>
<keyword evidence="10 12" id="KW-0472">Membrane</keyword>
<feature type="domain" description="Ribophorin II N-terminal" evidence="13">
    <location>
        <begin position="32"/>
        <end position="273"/>
    </location>
</feature>
<evidence type="ECO:0000313" key="18">
    <source>
        <dbReference type="Proteomes" id="UP001174909"/>
    </source>
</evidence>
<accession>A0AA35TWT5</accession>
<feature type="chain" id="PRO_5041488760" description="Dolichyl-diphosphooligosaccharide--protein glycosyltransferase subunit 2" evidence="12">
    <location>
        <begin position="25"/>
        <end position="645"/>
    </location>
</feature>
<evidence type="ECO:0000256" key="5">
    <source>
        <dbReference type="ARBA" id="ARBA00017612"/>
    </source>
</evidence>
<keyword evidence="7 12" id="KW-0732">Signal</keyword>
<dbReference type="PANTHER" id="PTHR12640:SF0">
    <property type="entry name" value="DOLICHYL-DIPHOSPHOOLIGOSACCHARIDE--PROTEIN GLYCOSYLTRANSFERASE SUBUNIT 2"/>
    <property type="match status" value="1"/>
</dbReference>
<dbReference type="PANTHER" id="PTHR12640">
    <property type="entry name" value="RIBOPHORIN II"/>
    <property type="match status" value="1"/>
</dbReference>
<feature type="transmembrane region" description="Helical" evidence="12">
    <location>
        <begin position="587"/>
        <end position="606"/>
    </location>
</feature>
<dbReference type="Pfam" id="PF05817">
    <property type="entry name" value="Ribophorin_II"/>
    <property type="match status" value="1"/>
</dbReference>
<keyword evidence="8 12" id="KW-0256">Endoplasmic reticulum</keyword>
<dbReference type="Pfam" id="PF25147">
    <property type="entry name" value="Ribophorin_II_C"/>
    <property type="match status" value="1"/>
</dbReference>
<dbReference type="EMBL" id="CASHTH010004295">
    <property type="protein sequence ID" value="CAI8055694.1"/>
    <property type="molecule type" value="Genomic_DNA"/>
</dbReference>
<evidence type="ECO:0000256" key="12">
    <source>
        <dbReference type="RuleBase" id="RU366029"/>
    </source>
</evidence>
<gene>
    <name evidence="17" type="ORF">GBAR_LOCUS30375</name>
</gene>
<evidence type="ECO:0000256" key="3">
    <source>
        <dbReference type="ARBA" id="ARBA00004922"/>
    </source>
</evidence>
<comment type="function">
    <text evidence="1 12">Subunit of the oligosaccharyl transferase (OST) complex that catalyzes the initial transfer of a defined glycan (Glc(3)Man(9)GlcNAc(2) in eukaryotes) from the lipid carrier dolichol-pyrophosphate to an asparagine residue within an Asn-X-Ser/Thr consensus motif in nascent polypeptide chains, the first step in protein N-glycosylation. N-glycosylation occurs cotranslationally and the complex associates with the Sec61 complex at the channel-forming translocon complex that mediates protein translocation across the endoplasmic reticulum (ER). All subunits are required for a maximal enzyme activity.</text>
</comment>
<dbReference type="InterPro" id="IPR055373">
    <property type="entry name" value="Ribophorin_II_N"/>
</dbReference>
<comment type="subcellular location">
    <subcellularLocation>
        <location evidence="2 12">Endoplasmic reticulum membrane</location>
        <topology evidence="2 12">Multi-pass membrane protein</topology>
    </subcellularLocation>
</comment>
<evidence type="ECO:0000256" key="1">
    <source>
        <dbReference type="ARBA" id="ARBA00002791"/>
    </source>
</evidence>
<organism evidence="17 18">
    <name type="scientific">Geodia barretti</name>
    <name type="common">Barrett's horny sponge</name>
    <dbReference type="NCBI Taxonomy" id="519541"/>
    <lineage>
        <taxon>Eukaryota</taxon>
        <taxon>Metazoa</taxon>
        <taxon>Porifera</taxon>
        <taxon>Demospongiae</taxon>
        <taxon>Heteroscleromorpha</taxon>
        <taxon>Tetractinellida</taxon>
        <taxon>Astrophorina</taxon>
        <taxon>Geodiidae</taxon>
        <taxon>Geodia</taxon>
    </lineage>
</organism>
<dbReference type="GO" id="GO:0006487">
    <property type="term" value="P:protein N-linked glycosylation"/>
    <property type="evidence" value="ECO:0007669"/>
    <property type="project" value="UniProtKB-UniRule"/>
</dbReference>
<evidence type="ECO:0000259" key="14">
    <source>
        <dbReference type="Pfam" id="PF23860"/>
    </source>
</evidence>
<dbReference type="InterPro" id="IPR056790">
    <property type="entry name" value="Ribophorin_II_C"/>
</dbReference>
<dbReference type="InterPro" id="IPR008814">
    <property type="entry name" value="Swp1"/>
</dbReference>
<dbReference type="Pfam" id="PF23861">
    <property type="entry name" value="Ribophorin_II_2nd"/>
    <property type="match status" value="1"/>
</dbReference>
<reference evidence="17" key="1">
    <citation type="submission" date="2023-03" db="EMBL/GenBank/DDBJ databases">
        <authorList>
            <person name="Steffen K."/>
            <person name="Cardenas P."/>
        </authorList>
    </citation>
    <scope>NUCLEOTIDE SEQUENCE</scope>
</reference>
<proteinExistence type="inferred from homology"/>
<name>A0AA35TWT5_GEOBA</name>
<evidence type="ECO:0000256" key="4">
    <source>
        <dbReference type="ARBA" id="ARBA00009038"/>
    </source>
</evidence>
<feature type="signal peptide" evidence="12">
    <location>
        <begin position="1"/>
        <end position="24"/>
    </location>
</feature>
<comment type="similarity">
    <text evidence="4 12">Belongs to the SWP1 family.</text>
</comment>
<evidence type="ECO:0000259" key="15">
    <source>
        <dbReference type="Pfam" id="PF23861"/>
    </source>
</evidence>
<evidence type="ECO:0000313" key="17">
    <source>
        <dbReference type="EMBL" id="CAI8055694.1"/>
    </source>
</evidence>
<protein>
    <recommendedName>
        <fullName evidence="5 12">Dolichyl-diphosphooligosaccharide--protein glycosyltransferase subunit 2</fullName>
    </recommendedName>
    <alternativeName>
        <fullName evidence="12">Ribophorin-2</fullName>
    </alternativeName>
</protein>
<comment type="pathway">
    <text evidence="3 12">Protein modification; protein glycosylation.</text>
</comment>
<evidence type="ECO:0000256" key="11">
    <source>
        <dbReference type="ARBA" id="ARBA00046750"/>
    </source>
</evidence>
<evidence type="ECO:0000256" key="6">
    <source>
        <dbReference type="ARBA" id="ARBA00022692"/>
    </source>
</evidence>
<feature type="domain" description="Ribophorin II C-terminal" evidence="16">
    <location>
        <begin position="542"/>
        <end position="639"/>
    </location>
</feature>